<dbReference type="AlphaFoldDB" id="A0A2A4F9A7"/>
<gene>
    <name evidence="1" type="ORF">BZL54_27535</name>
</gene>
<comment type="caution">
    <text evidence="1">The sequence shown here is derived from an EMBL/GenBank/DDBJ whole genome shotgun (WGS) entry which is preliminary data.</text>
</comment>
<name>A0A2A4F9A7_9BURK</name>
<proteinExistence type="predicted"/>
<reference evidence="1 2" key="1">
    <citation type="submission" date="2017-01" db="EMBL/GenBank/DDBJ databases">
        <title>Whole-Genome Shotgun Sequencing of Two beta-Proteobacterial Species in Search of the Bulgecin Biosynthetic Cluster.</title>
        <authorList>
            <person name="Horsman M.E."/>
            <person name="Marous D.R."/>
            <person name="Li R."/>
            <person name="Oliver R.A."/>
            <person name="Byun B."/>
            <person name="Emrich S.J."/>
            <person name="Boggess B."/>
            <person name="Townsend C.A."/>
            <person name="Mobashery S."/>
        </authorList>
    </citation>
    <scope>NUCLEOTIDE SEQUENCE [LARGE SCALE GENOMIC DNA]</scope>
    <source>
        <strain evidence="1 2">ATCC 31433</strain>
    </source>
</reference>
<sequence>MTGDFSRHFHMCEMGDGQSIRLTCRRHERRCSGDIRHVPEHVTPSLANVTLHPNPRRLFLHIIKRAYGIFRNEINWRIVIEMQ</sequence>
<dbReference type="EMBL" id="MTZU01000086">
    <property type="protein sequence ID" value="PCE29164.1"/>
    <property type="molecule type" value="Genomic_DNA"/>
</dbReference>
<evidence type="ECO:0000313" key="2">
    <source>
        <dbReference type="Proteomes" id="UP000217994"/>
    </source>
</evidence>
<accession>A0A2A4F9A7</accession>
<evidence type="ECO:0000313" key="1">
    <source>
        <dbReference type="EMBL" id="PCE29164.1"/>
    </source>
</evidence>
<organism evidence="1 2">
    <name type="scientific">Burkholderia ubonensis subsp. mesacidophila</name>
    <dbReference type="NCBI Taxonomy" id="265293"/>
    <lineage>
        <taxon>Bacteria</taxon>
        <taxon>Pseudomonadati</taxon>
        <taxon>Pseudomonadota</taxon>
        <taxon>Betaproteobacteria</taxon>
        <taxon>Burkholderiales</taxon>
        <taxon>Burkholderiaceae</taxon>
        <taxon>Burkholderia</taxon>
        <taxon>Burkholderia cepacia complex</taxon>
    </lineage>
</organism>
<dbReference type="Proteomes" id="UP000217994">
    <property type="component" value="Unassembled WGS sequence"/>
</dbReference>
<protein>
    <submittedName>
        <fullName evidence="1">Uncharacterized protein</fullName>
    </submittedName>
</protein>